<dbReference type="EMBL" id="VSSQ01036904">
    <property type="protein sequence ID" value="MPM89489.1"/>
    <property type="molecule type" value="Genomic_DNA"/>
</dbReference>
<comment type="cofactor">
    <cofactor evidence="1">
        <name>a divalent metal cation</name>
        <dbReference type="ChEBI" id="CHEBI:60240"/>
    </cofactor>
</comment>
<name>A0A645DJL3_9ZZZZ</name>
<proteinExistence type="predicted"/>
<dbReference type="InterPro" id="IPR003697">
    <property type="entry name" value="Maf-like"/>
</dbReference>
<keyword evidence="2" id="KW-0378">Hydrolase</keyword>
<accession>A0A645DJL3</accession>
<dbReference type="PANTHER" id="PTHR43213:SF5">
    <property type="entry name" value="BIFUNCTIONAL DTTP_UTP PYROPHOSPHATASE_METHYLTRANSFERASE PROTEIN-RELATED"/>
    <property type="match status" value="1"/>
</dbReference>
<dbReference type="PANTHER" id="PTHR43213">
    <property type="entry name" value="BIFUNCTIONAL DTTP/UTP PYROPHOSPHATASE/METHYLTRANSFERASE PROTEIN-RELATED"/>
    <property type="match status" value="1"/>
</dbReference>
<dbReference type="SUPFAM" id="SSF52972">
    <property type="entry name" value="ITPase-like"/>
    <property type="match status" value="1"/>
</dbReference>
<sequence length="100" mass="10981">MLRALRARWHYVHTGVCVLQNGTAHRFVETTKVFFATLTDDEIDAYLATGEAYDKAGGYGIQGAAAKFVTHIDGCFFNVMGLPVARLYAQLRALELAGQV</sequence>
<evidence type="ECO:0000256" key="1">
    <source>
        <dbReference type="ARBA" id="ARBA00001968"/>
    </source>
</evidence>
<reference evidence="3" key="1">
    <citation type="submission" date="2019-08" db="EMBL/GenBank/DDBJ databases">
        <authorList>
            <person name="Kucharzyk K."/>
            <person name="Murdoch R.W."/>
            <person name="Higgins S."/>
            <person name="Loffler F."/>
        </authorList>
    </citation>
    <scope>NUCLEOTIDE SEQUENCE</scope>
</reference>
<dbReference type="Gene3D" id="3.90.950.10">
    <property type="match status" value="1"/>
</dbReference>
<gene>
    <name evidence="3" type="primary">maf_33</name>
    <name evidence="3" type="ORF">SDC9_136598</name>
</gene>
<dbReference type="AlphaFoldDB" id="A0A645DJL3"/>
<dbReference type="GO" id="GO:0047429">
    <property type="term" value="F:nucleoside triphosphate diphosphatase activity"/>
    <property type="evidence" value="ECO:0007669"/>
    <property type="project" value="InterPro"/>
</dbReference>
<comment type="caution">
    <text evidence="3">The sequence shown here is derived from an EMBL/GenBank/DDBJ whole genome shotgun (WGS) entry which is preliminary data.</text>
</comment>
<evidence type="ECO:0000256" key="2">
    <source>
        <dbReference type="ARBA" id="ARBA00022801"/>
    </source>
</evidence>
<dbReference type="InterPro" id="IPR029001">
    <property type="entry name" value="ITPase-like_fam"/>
</dbReference>
<organism evidence="3">
    <name type="scientific">bioreactor metagenome</name>
    <dbReference type="NCBI Taxonomy" id="1076179"/>
    <lineage>
        <taxon>unclassified sequences</taxon>
        <taxon>metagenomes</taxon>
        <taxon>ecological metagenomes</taxon>
    </lineage>
</organism>
<evidence type="ECO:0000313" key="3">
    <source>
        <dbReference type="EMBL" id="MPM89489.1"/>
    </source>
</evidence>
<protein>
    <submittedName>
        <fullName evidence="3">Septum formation protein Maf</fullName>
    </submittedName>
</protein>
<dbReference type="Pfam" id="PF02545">
    <property type="entry name" value="Maf"/>
    <property type="match status" value="1"/>
</dbReference>